<dbReference type="NCBIfam" id="TIGR01529">
    <property type="entry name" value="argR_whole"/>
    <property type="match status" value="1"/>
</dbReference>
<evidence type="ECO:0000256" key="5">
    <source>
        <dbReference type="ARBA" id="ARBA00023015"/>
    </source>
</evidence>
<dbReference type="InterPro" id="IPR020900">
    <property type="entry name" value="Arg_repress_DNA-bd"/>
</dbReference>
<accession>E0XSC8</accession>
<protein>
    <recommendedName>
        <fullName evidence="8 9">Arginine repressor</fullName>
    </recommendedName>
</protein>
<evidence type="ECO:0000256" key="2">
    <source>
        <dbReference type="ARBA" id="ARBA00008316"/>
    </source>
</evidence>
<evidence type="ECO:0000256" key="1">
    <source>
        <dbReference type="ARBA" id="ARBA00004496"/>
    </source>
</evidence>
<dbReference type="GO" id="GO:0006526">
    <property type="term" value="P:L-arginine biosynthetic process"/>
    <property type="evidence" value="ECO:0007669"/>
    <property type="project" value="UniProtKB-UniPathway"/>
</dbReference>
<dbReference type="GO" id="GO:0051259">
    <property type="term" value="P:protein complex oligomerization"/>
    <property type="evidence" value="ECO:0007669"/>
    <property type="project" value="InterPro"/>
</dbReference>
<evidence type="ECO:0000256" key="7">
    <source>
        <dbReference type="ARBA" id="ARBA00023163"/>
    </source>
</evidence>
<keyword evidence="6 8" id="KW-0238">DNA-binding</keyword>
<organism evidence="12">
    <name type="scientific">uncultured actinobacterium HF0070_17F14</name>
    <dbReference type="NCBI Taxonomy" id="711000"/>
    <lineage>
        <taxon>Bacteria</taxon>
        <taxon>Bacillati</taxon>
        <taxon>Actinomycetota</taxon>
        <taxon>Actinomycetes</taxon>
        <taxon>environmental samples</taxon>
    </lineage>
</organism>
<dbReference type="InterPro" id="IPR036251">
    <property type="entry name" value="Arg_repress_C_sf"/>
</dbReference>
<dbReference type="PANTHER" id="PTHR34471:SF1">
    <property type="entry name" value="ARGININE REPRESSOR"/>
    <property type="match status" value="1"/>
</dbReference>
<reference evidence="12" key="1">
    <citation type="journal article" date="2011" name="Environ. Microbiol.">
        <title>Time-series analyses of Monterey Bay coastal microbial picoplankton using a 'genome proxy' microarray.</title>
        <authorList>
            <person name="Rich V.I."/>
            <person name="Pham V.D."/>
            <person name="Eppley J."/>
            <person name="Shi Y."/>
            <person name="DeLong E.F."/>
        </authorList>
    </citation>
    <scope>NUCLEOTIDE SEQUENCE</scope>
</reference>
<dbReference type="PRINTS" id="PR01467">
    <property type="entry name" value="ARGREPRESSOR"/>
</dbReference>
<keyword evidence="3 8" id="KW-0963">Cytoplasm</keyword>
<dbReference type="SUPFAM" id="SSF55252">
    <property type="entry name" value="C-terminal domain of arginine repressor"/>
    <property type="match status" value="1"/>
</dbReference>
<dbReference type="GO" id="GO:0005737">
    <property type="term" value="C:cytoplasm"/>
    <property type="evidence" value="ECO:0007669"/>
    <property type="project" value="UniProtKB-SubCell"/>
</dbReference>
<dbReference type="Gene3D" id="3.30.1360.40">
    <property type="match status" value="1"/>
</dbReference>
<feature type="domain" description="Arginine repressor C-terminal" evidence="11">
    <location>
        <begin position="83"/>
        <end position="148"/>
    </location>
</feature>
<comment type="similarity">
    <text evidence="2 8">Belongs to the ArgR family.</text>
</comment>
<dbReference type="GO" id="GO:1900079">
    <property type="term" value="P:regulation of arginine biosynthetic process"/>
    <property type="evidence" value="ECO:0007669"/>
    <property type="project" value="UniProtKB-UniRule"/>
</dbReference>
<dbReference type="EMBL" id="GU474860">
    <property type="protein sequence ID" value="ADI17319.1"/>
    <property type="molecule type" value="Genomic_DNA"/>
</dbReference>
<feature type="domain" description="Arginine repressor DNA-binding" evidence="10">
    <location>
        <begin position="1"/>
        <end position="66"/>
    </location>
</feature>
<keyword evidence="8" id="KW-0055">Arginine biosynthesis</keyword>
<sequence length="154" mass="16282">MSKAQRQHRISSLLEQHAVTSQAQLTELLEADGIGATQATVSRDLDELGAIKVRVPGGETVYAIPEHPIDRIAPEDHLRRVMSDWVADVNHSLNLVVLRTPPGSAHVVASALDRAGMADILGTVAGDDTLIVVAAESLGGAELAERLRSLAGLT</sequence>
<dbReference type="InterPro" id="IPR036388">
    <property type="entry name" value="WH-like_DNA-bd_sf"/>
</dbReference>
<evidence type="ECO:0000313" key="12">
    <source>
        <dbReference type="EMBL" id="ADI17319.1"/>
    </source>
</evidence>
<dbReference type="UniPathway" id="UPA00068"/>
<comment type="pathway">
    <text evidence="8">Amino-acid biosynthesis; L-arginine biosynthesis [regulation].</text>
</comment>
<dbReference type="GO" id="GO:0034618">
    <property type="term" value="F:arginine binding"/>
    <property type="evidence" value="ECO:0007669"/>
    <property type="project" value="InterPro"/>
</dbReference>
<gene>
    <name evidence="8" type="primary">argR</name>
</gene>
<dbReference type="GO" id="GO:0003677">
    <property type="term" value="F:DNA binding"/>
    <property type="evidence" value="ECO:0007669"/>
    <property type="project" value="UniProtKB-KW"/>
</dbReference>
<dbReference type="InterPro" id="IPR020899">
    <property type="entry name" value="Arg_repress_C"/>
</dbReference>
<evidence type="ECO:0000256" key="4">
    <source>
        <dbReference type="ARBA" id="ARBA00022491"/>
    </source>
</evidence>
<evidence type="ECO:0000256" key="9">
    <source>
        <dbReference type="NCBIfam" id="TIGR01529"/>
    </source>
</evidence>
<dbReference type="InterPro" id="IPR001669">
    <property type="entry name" value="Arg_repress"/>
</dbReference>
<dbReference type="GO" id="GO:0003700">
    <property type="term" value="F:DNA-binding transcription factor activity"/>
    <property type="evidence" value="ECO:0007669"/>
    <property type="project" value="UniProtKB-UniRule"/>
</dbReference>
<comment type="function">
    <text evidence="8">Regulates arginine biosynthesis genes.</text>
</comment>
<dbReference type="Gene3D" id="1.10.10.10">
    <property type="entry name" value="Winged helix-like DNA-binding domain superfamily/Winged helix DNA-binding domain"/>
    <property type="match status" value="1"/>
</dbReference>
<dbReference type="HAMAP" id="MF_00173">
    <property type="entry name" value="Arg_repressor"/>
    <property type="match status" value="1"/>
</dbReference>
<comment type="subcellular location">
    <subcellularLocation>
        <location evidence="1 8">Cytoplasm</location>
    </subcellularLocation>
</comment>
<evidence type="ECO:0000256" key="8">
    <source>
        <dbReference type="HAMAP-Rule" id="MF_00173"/>
    </source>
</evidence>
<name>E0XSC8_9ACTN</name>
<evidence type="ECO:0000259" key="10">
    <source>
        <dbReference type="Pfam" id="PF01316"/>
    </source>
</evidence>
<dbReference type="InterPro" id="IPR036390">
    <property type="entry name" value="WH_DNA-bd_sf"/>
</dbReference>
<evidence type="ECO:0000256" key="3">
    <source>
        <dbReference type="ARBA" id="ARBA00022490"/>
    </source>
</evidence>
<keyword evidence="4 8" id="KW-0678">Repressor</keyword>
<evidence type="ECO:0000259" key="11">
    <source>
        <dbReference type="Pfam" id="PF02863"/>
    </source>
</evidence>
<dbReference type="AlphaFoldDB" id="E0XSC8"/>
<dbReference type="PANTHER" id="PTHR34471">
    <property type="entry name" value="ARGININE REPRESSOR"/>
    <property type="match status" value="1"/>
</dbReference>
<proteinExistence type="inferred from homology"/>
<keyword evidence="7 8" id="KW-0804">Transcription</keyword>
<keyword evidence="5 8" id="KW-0805">Transcription regulation</keyword>
<dbReference type="Pfam" id="PF01316">
    <property type="entry name" value="Arg_repressor"/>
    <property type="match status" value="1"/>
</dbReference>
<dbReference type="SUPFAM" id="SSF46785">
    <property type="entry name" value="Winged helix' DNA-binding domain"/>
    <property type="match status" value="1"/>
</dbReference>
<dbReference type="Pfam" id="PF02863">
    <property type="entry name" value="Arg_repressor_C"/>
    <property type="match status" value="1"/>
</dbReference>
<keyword evidence="8" id="KW-0028">Amino-acid biosynthesis</keyword>
<evidence type="ECO:0000256" key="6">
    <source>
        <dbReference type="ARBA" id="ARBA00023125"/>
    </source>
</evidence>